<dbReference type="AlphaFoldDB" id="A0A4R8IK49"/>
<evidence type="ECO:0000259" key="12">
    <source>
        <dbReference type="Pfam" id="PF00155"/>
    </source>
</evidence>
<keyword evidence="14" id="KW-1185">Reference proteome</keyword>
<dbReference type="InterPro" id="IPR015422">
    <property type="entry name" value="PyrdxlP-dep_Trfase_small"/>
</dbReference>
<dbReference type="EMBL" id="SOQX01000004">
    <property type="protein sequence ID" value="TDY01106.1"/>
    <property type="molecule type" value="Genomic_DNA"/>
</dbReference>
<evidence type="ECO:0000256" key="8">
    <source>
        <dbReference type="ARBA" id="ARBA00022898"/>
    </source>
</evidence>
<accession>A0A4R8IK49</accession>
<comment type="subunit">
    <text evidence="4 11">Homodimer.</text>
</comment>
<evidence type="ECO:0000313" key="14">
    <source>
        <dbReference type="Proteomes" id="UP000294914"/>
    </source>
</evidence>
<reference evidence="13 14" key="1">
    <citation type="submission" date="2019-03" db="EMBL/GenBank/DDBJ databases">
        <title>Genomic Encyclopedia of Type Strains, Phase IV (KMG-IV): sequencing the most valuable type-strain genomes for metagenomic binning, comparative biology and taxonomic classification.</title>
        <authorList>
            <person name="Goeker M."/>
        </authorList>
    </citation>
    <scope>NUCLEOTIDE SEQUENCE [LARGE SCALE GENOMIC DNA]</scope>
    <source>
        <strain evidence="13 14">DSM 16326</strain>
    </source>
</reference>
<evidence type="ECO:0000256" key="3">
    <source>
        <dbReference type="ARBA" id="ARBA00007970"/>
    </source>
</evidence>
<dbReference type="HAMAP" id="MF_01023">
    <property type="entry name" value="HisC_aminotrans_2"/>
    <property type="match status" value="1"/>
</dbReference>
<dbReference type="InterPro" id="IPR005861">
    <property type="entry name" value="HisP_aminotrans"/>
</dbReference>
<keyword evidence="9 11" id="KW-0368">Histidine biosynthesis</keyword>
<comment type="caution">
    <text evidence="13">The sequence shown here is derived from an EMBL/GenBank/DDBJ whole genome shotgun (WGS) entry which is preliminary data.</text>
</comment>
<evidence type="ECO:0000256" key="2">
    <source>
        <dbReference type="ARBA" id="ARBA00005011"/>
    </source>
</evidence>
<evidence type="ECO:0000313" key="13">
    <source>
        <dbReference type="EMBL" id="TDY01106.1"/>
    </source>
</evidence>
<keyword evidence="5 11" id="KW-0032">Aminotransferase</keyword>
<keyword evidence="6 11" id="KW-0028">Amino-acid biosynthesis</keyword>
<dbReference type="PANTHER" id="PTHR42885">
    <property type="entry name" value="HISTIDINOL-PHOSPHATE AMINOTRANSFERASE-RELATED"/>
    <property type="match status" value="1"/>
</dbReference>
<keyword evidence="8 11" id="KW-0663">Pyridoxal phosphate</keyword>
<feature type="modified residue" description="N6-(pyridoxal phosphate)lysine" evidence="11">
    <location>
        <position position="218"/>
    </location>
</feature>
<dbReference type="CDD" id="cd00609">
    <property type="entry name" value="AAT_like"/>
    <property type="match status" value="1"/>
</dbReference>
<dbReference type="GO" id="GO:0004400">
    <property type="term" value="F:histidinol-phosphate transaminase activity"/>
    <property type="evidence" value="ECO:0007669"/>
    <property type="project" value="UniProtKB-UniRule"/>
</dbReference>
<name>A0A4R8IK49_9GAMM</name>
<sequence>MTGSRIDKWIRPEIRGLQAYHVPPARGLIKLDAMENPYRWPDALLDQWLDVVRQVELNRYPDPSAASLKQHLREAMAVPEGAEILLGNGSDEIIQMILMTLADEQRSVLSVEPGFVMYHMIATFTDMQYIGVPLQDDFSLDTQEILHAIEQYQPAVVFLAYPNNPTGNLFDKNDVKKIIDAAPGLVIIDEAYHAFAGDSFMDEVNNYDNMLVMRTVSKMGLAGLRLGLLAGNPAWLNEFDKVRLPYNISSLTQASAEFALQNRDVLNAQTDQICADRELLYAEMQKIDGLTVYPSQANFVLFRTQPGKATDIFEALKGEGVLIKNLDKAGGLLKDCLRVTVGTPEENAAFLAALKKVL</sequence>
<dbReference type="GO" id="GO:0030170">
    <property type="term" value="F:pyridoxal phosphate binding"/>
    <property type="evidence" value="ECO:0007669"/>
    <property type="project" value="InterPro"/>
</dbReference>
<dbReference type="SUPFAM" id="SSF53383">
    <property type="entry name" value="PLP-dependent transferases"/>
    <property type="match status" value="1"/>
</dbReference>
<gene>
    <name evidence="11" type="primary">hisC</name>
    <name evidence="13" type="ORF">EDC23_1852</name>
</gene>
<dbReference type="OrthoDB" id="9809616at2"/>
<comment type="similarity">
    <text evidence="3 11">Belongs to the class-II pyridoxal-phosphate-dependent aminotransferase family. Histidinol-phosphate aminotransferase subfamily.</text>
</comment>
<dbReference type="InterPro" id="IPR015421">
    <property type="entry name" value="PyrdxlP-dep_Trfase_major"/>
</dbReference>
<dbReference type="Proteomes" id="UP000294914">
    <property type="component" value="Unassembled WGS sequence"/>
</dbReference>
<comment type="pathway">
    <text evidence="2 11">Amino-acid biosynthesis; L-histidine biosynthesis; L-histidine from 5-phospho-alpha-D-ribose 1-diphosphate: step 7/9.</text>
</comment>
<dbReference type="PANTHER" id="PTHR42885:SF2">
    <property type="entry name" value="HISTIDINOL-PHOSPHATE AMINOTRANSFERASE"/>
    <property type="match status" value="1"/>
</dbReference>
<evidence type="ECO:0000256" key="11">
    <source>
        <dbReference type="HAMAP-Rule" id="MF_01023"/>
    </source>
</evidence>
<dbReference type="Pfam" id="PF00155">
    <property type="entry name" value="Aminotran_1_2"/>
    <property type="match status" value="1"/>
</dbReference>
<dbReference type="NCBIfam" id="TIGR01141">
    <property type="entry name" value="hisC"/>
    <property type="match status" value="1"/>
</dbReference>
<dbReference type="EC" id="2.6.1.9" evidence="11"/>
<evidence type="ECO:0000256" key="10">
    <source>
        <dbReference type="ARBA" id="ARBA00047481"/>
    </source>
</evidence>
<dbReference type="Gene3D" id="3.40.640.10">
    <property type="entry name" value="Type I PLP-dependent aspartate aminotransferase-like (Major domain)"/>
    <property type="match status" value="1"/>
</dbReference>
<evidence type="ECO:0000256" key="9">
    <source>
        <dbReference type="ARBA" id="ARBA00023102"/>
    </source>
</evidence>
<dbReference type="GO" id="GO:0000105">
    <property type="term" value="P:L-histidine biosynthetic process"/>
    <property type="evidence" value="ECO:0007669"/>
    <property type="project" value="UniProtKB-UniRule"/>
</dbReference>
<dbReference type="Gene3D" id="3.90.1150.10">
    <property type="entry name" value="Aspartate Aminotransferase, domain 1"/>
    <property type="match status" value="1"/>
</dbReference>
<evidence type="ECO:0000256" key="5">
    <source>
        <dbReference type="ARBA" id="ARBA00022576"/>
    </source>
</evidence>
<evidence type="ECO:0000256" key="1">
    <source>
        <dbReference type="ARBA" id="ARBA00001933"/>
    </source>
</evidence>
<comment type="cofactor">
    <cofactor evidence="1 11">
        <name>pyridoxal 5'-phosphate</name>
        <dbReference type="ChEBI" id="CHEBI:597326"/>
    </cofactor>
</comment>
<dbReference type="InterPro" id="IPR015424">
    <property type="entry name" value="PyrdxlP-dep_Trfase"/>
</dbReference>
<dbReference type="UniPathway" id="UPA00031">
    <property type="reaction ID" value="UER00012"/>
</dbReference>
<comment type="catalytic activity">
    <reaction evidence="10 11">
        <text>L-histidinol phosphate + 2-oxoglutarate = 3-(imidazol-4-yl)-2-oxopropyl phosphate + L-glutamate</text>
        <dbReference type="Rhea" id="RHEA:23744"/>
        <dbReference type="ChEBI" id="CHEBI:16810"/>
        <dbReference type="ChEBI" id="CHEBI:29985"/>
        <dbReference type="ChEBI" id="CHEBI:57766"/>
        <dbReference type="ChEBI" id="CHEBI:57980"/>
        <dbReference type="EC" id="2.6.1.9"/>
    </reaction>
</comment>
<proteinExistence type="inferred from homology"/>
<dbReference type="RefSeq" id="WP_134083772.1">
    <property type="nucleotide sequence ID" value="NZ_SOQX01000004.1"/>
</dbReference>
<dbReference type="InterPro" id="IPR004839">
    <property type="entry name" value="Aminotransferase_I/II_large"/>
</dbReference>
<evidence type="ECO:0000256" key="7">
    <source>
        <dbReference type="ARBA" id="ARBA00022679"/>
    </source>
</evidence>
<feature type="domain" description="Aminotransferase class I/classII large" evidence="12">
    <location>
        <begin position="28"/>
        <end position="354"/>
    </location>
</feature>
<protein>
    <recommendedName>
        <fullName evidence="11">Histidinol-phosphate aminotransferase</fullName>
        <ecNumber evidence="11">2.6.1.9</ecNumber>
    </recommendedName>
    <alternativeName>
        <fullName evidence="11">Imidazole acetol-phosphate transaminase</fullName>
    </alternativeName>
</protein>
<evidence type="ECO:0000256" key="6">
    <source>
        <dbReference type="ARBA" id="ARBA00022605"/>
    </source>
</evidence>
<evidence type="ECO:0000256" key="4">
    <source>
        <dbReference type="ARBA" id="ARBA00011738"/>
    </source>
</evidence>
<keyword evidence="7 11" id="KW-0808">Transferase</keyword>
<organism evidence="13 14">
    <name type="scientific">Thiohalophilus thiocyanatoxydans</name>
    <dbReference type="NCBI Taxonomy" id="381308"/>
    <lineage>
        <taxon>Bacteria</taxon>
        <taxon>Pseudomonadati</taxon>
        <taxon>Pseudomonadota</taxon>
        <taxon>Gammaproteobacteria</taxon>
        <taxon>Thiohalomonadales</taxon>
        <taxon>Thiohalophilaceae</taxon>
        <taxon>Thiohalophilus</taxon>
    </lineage>
</organism>